<keyword evidence="5" id="KW-1185">Reference proteome</keyword>
<comment type="subcellular location">
    <subcellularLocation>
        <location evidence="1">Membrane</location>
    </subcellularLocation>
</comment>
<dbReference type="NCBIfam" id="NF008437">
    <property type="entry name" value="PRK11280.1"/>
    <property type="match status" value="1"/>
</dbReference>
<dbReference type="EMBL" id="JAKLTN010000002">
    <property type="protein sequence ID" value="MCG2577915.1"/>
    <property type="molecule type" value="Genomic_DNA"/>
</dbReference>
<accession>A0ABS9K435</accession>
<evidence type="ECO:0000313" key="5">
    <source>
        <dbReference type="Proteomes" id="UP001165384"/>
    </source>
</evidence>
<evidence type="ECO:0000259" key="3">
    <source>
        <dbReference type="Pfam" id="PF05433"/>
    </source>
</evidence>
<evidence type="ECO:0000313" key="4">
    <source>
        <dbReference type="EMBL" id="MCG2577915.1"/>
    </source>
</evidence>
<dbReference type="PANTHER" id="PTHR35603">
    <property type="match status" value="1"/>
</dbReference>
<dbReference type="PANTHER" id="PTHR35603:SF2">
    <property type="entry name" value="OUTER MEMBRANE LIPOPROTEIN"/>
    <property type="match status" value="1"/>
</dbReference>
<feature type="domain" description="Glycine zipper 2TM" evidence="3">
    <location>
        <begin position="73"/>
        <end position="114"/>
    </location>
</feature>
<sequence length="182" mass="19191">MDKSMVKGVAIGAVAMVAISASGVTGYKMLSKPKSAEVLAVEEIKEKVRVPREDCRDVQVQRKAPVQDEHRIAGTVIGGVLGGVVGNQIGRGKGNTLATVAGAAAGGYAGNTVQKGMQDRDTVATVEHRCRTVYETSDKLAGYDVSYRLDGKEGRVRMDHDPGKTIPVKDGKLVLESPTAVN</sequence>
<dbReference type="InterPro" id="IPR051407">
    <property type="entry name" value="Bact_OM_lipoprot/Surf_antigen"/>
</dbReference>
<dbReference type="RefSeq" id="WP_275711244.1">
    <property type="nucleotide sequence ID" value="NZ_JAKLTN010000002.1"/>
</dbReference>
<protein>
    <submittedName>
        <fullName evidence="4">Glycine zipper 2TM domain-containing protein</fullName>
    </submittedName>
</protein>
<evidence type="ECO:0000256" key="1">
    <source>
        <dbReference type="ARBA" id="ARBA00004370"/>
    </source>
</evidence>
<proteinExistence type="predicted"/>
<dbReference type="Proteomes" id="UP001165384">
    <property type="component" value="Unassembled WGS sequence"/>
</dbReference>
<evidence type="ECO:0000256" key="2">
    <source>
        <dbReference type="ARBA" id="ARBA00023136"/>
    </source>
</evidence>
<dbReference type="InterPro" id="IPR008816">
    <property type="entry name" value="Gly_zipper_2TM_dom"/>
</dbReference>
<gene>
    <name evidence="4" type="ORF">LZ012_13040</name>
</gene>
<keyword evidence="2" id="KW-0472">Membrane</keyword>
<comment type="caution">
    <text evidence="4">The sequence shown here is derived from an EMBL/GenBank/DDBJ whole genome shotgun (WGS) entry which is preliminary data.</text>
</comment>
<dbReference type="Pfam" id="PF05433">
    <property type="entry name" value="Rick_17kDa_Anti"/>
    <property type="match status" value="1"/>
</dbReference>
<name>A0ABS9K435_9RHOO</name>
<reference evidence="4" key="1">
    <citation type="submission" date="2022-01" db="EMBL/GenBank/DDBJ databases">
        <authorList>
            <person name="Jo J.-H."/>
            <person name="Im W.-T."/>
        </authorList>
    </citation>
    <scope>NUCLEOTIDE SEQUENCE</scope>
    <source>
        <strain evidence="4">XY25</strain>
    </source>
</reference>
<organism evidence="4 5">
    <name type="scientific">Dechloromonas hankyongensis</name>
    <dbReference type="NCBI Taxonomy" id="2908002"/>
    <lineage>
        <taxon>Bacteria</taxon>
        <taxon>Pseudomonadati</taxon>
        <taxon>Pseudomonadota</taxon>
        <taxon>Betaproteobacteria</taxon>
        <taxon>Rhodocyclales</taxon>
        <taxon>Azonexaceae</taxon>
        <taxon>Dechloromonas</taxon>
    </lineage>
</organism>